<dbReference type="AlphaFoldDB" id="A0A6J5A7Y1"/>
<evidence type="ECO:0000256" key="1">
    <source>
        <dbReference type="SAM" id="MobiDB-lite"/>
    </source>
</evidence>
<protein>
    <submittedName>
        <fullName evidence="2">Uncharacterized protein</fullName>
    </submittedName>
</protein>
<evidence type="ECO:0000313" key="2">
    <source>
        <dbReference type="EMBL" id="CAB3657630.1"/>
    </source>
</evidence>
<feature type="compositionally biased region" description="Basic and acidic residues" evidence="1">
    <location>
        <begin position="47"/>
        <end position="56"/>
    </location>
</feature>
<organism evidence="2 3">
    <name type="scientific">Paraburkholderia sediminicola</name>
    <dbReference type="NCBI Taxonomy" id="458836"/>
    <lineage>
        <taxon>Bacteria</taxon>
        <taxon>Pseudomonadati</taxon>
        <taxon>Pseudomonadota</taxon>
        <taxon>Betaproteobacteria</taxon>
        <taxon>Burkholderiales</taxon>
        <taxon>Burkholderiaceae</taxon>
        <taxon>Paraburkholderia</taxon>
    </lineage>
</organism>
<dbReference type="EMBL" id="CADIKC010000001">
    <property type="protein sequence ID" value="CAB3657630.1"/>
    <property type="molecule type" value="Genomic_DNA"/>
</dbReference>
<dbReference type="Proteomes" id="UP000494255">
    <property type="component" value="Unassembled WGS sequence"/>
</dbReference>
<sequence length="56" mass="5982">MMSTMADAAAGMAATVGALAWRRAGESEQRLAQQETDVESVVQPETMSRHKGDCGR</sequence>
<name>A0A6J5A7Y1_9BURK</name>
<proteinExistence type="predicted"/>
<evidence type="ECO:0000313" key="3">
    <source>
        <dbReference type="Proteomes" id="UP000494255"/>
    </source>
</evidence>
<reference evidence="2 3" key="1">
    <citation type="submission" date="2020-04" db="EMBL/GenBank/DDBJ databases">
        <authorList>
            <person name="De Canck E."/>
        </authorList>
    </citation>
    <scope>NUCLEOTIDE SEQUENCE [LARGE SCALE GENOMIC DNA]</scope>
    <source>
        <strain evidence="2 3">LMG 24238</strain>
    </source>
</reference>
<keyword evidence="3" id="KW-1185">Reference proteome</keyword>
<feature type="region of interest" description="Disordered" evidence="1">
    <location>
        <begin position="23"/>
        <end position="56"/>
    </location>
</feature>
<accession>A0A6J5A7Y1</accession>
<gene>
    <name evidence="2" type="ORF">LMG24238_01497</name>
</gene>